<dbReference type="RefSeq" id="WP_279974003.1">
    <property type="nucleotide sequence ID" value="NZ_CADIJM010000001.1"/>
</dbReference>
<gene>
    <name evidence="1" type="ORF">LMG26690_00563</name>
</gene>
<keyword evidence="2" id="KW-1185">Reference proteome</keyword>
<protein>
    <submittedName>
        <fullName evidence="1">Uncharacterized protein</fullName>
    </submittedName>
</protein>
<dbReference type="EMBL" id="CADIJM010000001">
    <property type="protein sequence ID" value="CAB3660906.1"/>
    <property type="molecule type" value="Genomic_DNA"/>
</dbReference>
<sequence length="42" mass="4607">MNVGLDGAMRARQDALWGLYAGKQEPRRDGTRIMRAGANVFG</sequence>
<reference evidence="1 2" key="1">
    <citation type="submission" date="2020-04" db="EMBL/GenBank/DDBJ databases">
        <authorList>
            <person name="De Canck E."/>
        </authorList>
    </citation>
    <scope>NUCLEOTIDE SEQUENCE [LARGE SCALE GENOMIC DNA]</scope>
    <source>
        <strain evidence="1 2">LMG 26690</strain>
    </source>
</reference>
<accession>A0A6S6Z3X8</accession>
<dbReference type="Proteomes" id="UP000494214">
    <property type="component" value="Unassembled WGS sequence"/>
</dbReference>
<dbReference type="AlphaFoldDB" id="A0A6S6Z3X8"/>
<evidence type="ECO:0000313" key="2">
    <source>
        <dbReference type="Proteomes" id="UP000494214"/>
    </source>
</evidence>
<organism evidence="1 2">
    <name type="scientific">Achromobacter animicus</name>
    <dbReference type="NCBI Taxonomy" id="1389935"/>
    <lineage>
        <taxon>Bacteria</taxon>
        <taxon>Pseudomonadati</taxon>
        <taxon>Pseudomonadota</taxon>
        <taxon>Betaproteobacteria</taxon>
        <taxon>Burkholderiales</taxon>
        <taxon>Alcaligenaceae</taxon>
        <taxon>Achromobacter</taxon>
    </lineage>
</organism>
<proteinExistence type="predicted"/>
<name>A0A6S6Z3X8_9BURK</name>
<evidence type="ECO:0000313" key="1">
    <source>
        <dbReference type="EMBL" id="CAB3660906.1"/>
    </source>
</evidence>